<protein>
    <submittedName>
        <fullName evidence="7">O-antigen ligase family protein</fullName>
    </submittedName>
</protein>
<dbReference type="Proteomes" id="UP000757435">
    <property type="component" value="Unassembled WGS sequence"/>
</dbReference>
<dbReference type="InterPro" id="IPR051533">
    <property type="entry name" value="WaaL-like"/>
</dbReference>
<feature type="domain" description="O-antigen ligase-related" evidence="6">
    <location>
        <begin position="201"/>
        <end position="345"/>
    </location>
</feature>
<feature type="transmembrane region" description="Helical" evidence="5">
    <location>
        <begin position="7"/>
        <end position="27"/>
    </location>
</feature>
<dbReference type="PANTHER" id="PTHR37422:SF17">
    <property type="entry name" value="O-ANTIGEN LIGASE"/>
    <property type="match status" value="1"/>
</dbReference>
<dbReference type="AlphaFoldDB" id="A0A951QAG0"/>
<evidence type="ECO:0000313" key="8">
    <source>
        <dbReference type="Proteomes" id="UP000757435"/>
    </source>
</evidence>
<keyword evidence="4 5" id="KW-0472">Membrane</keyword>
<evidence type="ECO:0000256" key="1">
    <source>
        <dbReference type="ARBA" id="ARBA00004141"/>
    </source>
</evidence>
<evidence type="ECO:0000313" key="7">
    <source>
        <dbReference type="EMBL" id="MBW4658261.1"/>
    </source>
</evidence>
<comment type="subcellular location">
    <subcellularLocation>
        <location evidence="1">Membrane</location>
        <topology evidence="1">Multi-pass membrane protein</topology>
    </subcellularLocation>
</comment>
<dbReference type="Pfam" id="PF04932">
    <property type="entry name" value="Wzy_C"/>
    <property type="match status" value="1"/>
</dbReference>
<feature type="transmembrane region" description="Helical" evidence="5">
    <location>
        <begin position="247"/>
        <end position="269"/>
    </location>
</feature>
<evidence type="ECO:0000256" key="3">
    <source>
        <dbReference type="ARBA" id="ARBA00022989"/>
    </source>
</evidence>
<evidence type="ECO:0000256" key="2">
    <source>
        <dbReference type="ARBA" id="ARBA00022692"/>
    </source>
</evidence>
<keyword evidence="7" id="KW-0436">Ligase</keyword>
<keyword evidence="2 5" id="KW-0812">Transmembrane</keyword>
<gene>
    <name evidence="7" type="ORF">KME15_06275</name>
</gene>
<dbReference type="PANTHER" id="PTHR37422">
    <property type="entry name" value="TEICHURONIC ACID BIOSYNTHESIS PROTEIN TUAE"/>
    <property type="match status" value="1"/>
</dbReference>
<organism evidence="7 8">
    <name type="scientific">Drouetiella hepatica Uher 2000/2452</name>
    <dbReference type="NCBI Taxonomy" id="904376"/>
    <lineage>
        <taxon>Bacteria</taxon>
        <taxon>Bacillati</taxon>
        <taxon>Cyanobacteriota</taxon>
        <taxon>Cyanophyceae</taxon>
        <taxon>Oculatellales</taxon>
        <taxon>Oculatellaceae</taxon>
        <taxon>Drouetiella</taxon>
    </lineage>
</organism>
<proteinExistence type="predicted"/>
<feature type="transmembrane region" description="Helical" evidence="5">
    <location>
        <begin position="171"/>
        <end position="187"/>
    </location>
</feature>
<reference evidence="7" key="2">
    <citation type="journal article" date="2022" name="Microbiol. Resour. Announc.">
        <title>Metagenome Sequencing to Explore Phylogenomics of Terrestrial Cyanobacteria.</title>
        <authorList>
            <person name="Ward R.D."/>
            <person name="Stajich J.E."/>
            <person name="Johansen J.R."/>
            <person name="Huntemann M."/>
            <person name="Clum A."/>
            <person name="Foster B."/>
            <person name="Foster B."/>
            <person name="Roux S."/>
            <person name="Palaniappan K."/>
            <person name="Varghese N."/>
            <person name="Mukherjee S."/>
            <person name="Reddy T.B.K."/>
            <person name="Daum C."/>
            <person name="Copeland A."/>
            <person name="Chen I.A."/>
            <person name="Ivanova N.N."/>
            <person name="Kyrpides N.C."/>
            <person name="Shapiro N."/>
            <person name="Eloe-Fadrosh E.A."/>
            <person name="Pietrasiak N."/>
        </authorList>
    </citation>
    <scope>NUCLEOTIDE SEQUENCE</scope>
    <source>
        <strain evidence="7">UHER 2000/2452</strain>
    </source>
</reference>
<reference evidence="7" key="1">
    <citation type="submission" date="2021-05" db="EMBL/GenBank/DDBJ databases">
        <authorList>
            <person name="Pietrasiak N."/>
            <person name="Ward R."/>
            <person name="Stajich J.E."/>
            <person name="Kurbessoian T."/>
        </authorList>
    </citation>
    <scope>NUCLEOTIDE SEQUENCE</scope>
    <source>
        <strain evidence="7">UHER 2000/2452</strain>
    </source>
</reference>
<keyword evidence="3 5" id="KW-1133">Transmembrane helix</keyword>
<feature type="transmembrane region" description="Helical" evidence="5">
    <location>
        <begin position="102"/>
        <end position="119"/>
    </location>
</feature>
<evidence type="ECO:0000259" key="6">
    <source>
        <dbReference type="Pfam" id="PF04932"/>
    </source>
</evidence>
<feature type="transmembrane region" description="Helical" evidence="5">
    <location>
        <begin position="336"/>
        <end position="357"/>
    </location>
</feature>
<dbReference type="InterPro" id="IPR007016">
    <property type="entry name" value="O-antigen_ligase-rel_domated"/>
</dbReference>
<feature type="transmembrane region" description="Helical" evidence="5">
    <location>
        <begin position="79"/>
        <end position="96"/>
    </location>
</feature>
<feature type="transmembrane region" description="Helical" evidence="5">
    <location>
        <begin position="47"/>
        <end position="67"/>
    </location>
</feature>
<sequence length="427" mass="48359">MKKFHFLEQVLTVVTLLLTTGGPLLIILADGISEGEVGRAKSYDSTLVQYIFFSLYLFFFLLLLPHWKRAVYLIVKEKWVFLLVLLAILSVYWTYAPEVTPRRLIGLIGTTFLGVYLAVRYDLKQQMQLLAWAMGIAIVSSFLFALLLPKYGVMGGIHSGDWRGIYLHKNVLGKMMTLSVCLFWLLLRDHQQNRFWPWTGLFFSWILILFTTSSSALVNSVTLIILSLMLTMLGWRDKVMVPSVTFLMVLVGCIYAWISANLEAIFGLLGKDATLTGRSNLLWPSVARMIGQHPFWGYGYSGFWNGALSEAAYVWRDVKWEAPHAHNGYLDLGLDLGIVGLSIFAIGFFIAFLRSLVWIRKVKTTDQLWPTLYLIYYTLSNLTESSLLIQNNVAWVIYVSIALSLQRSLPVYSPTPSMEASIAAQSA</sequence>
<evidence type="ECO:0000256" key="5">
    <source>
        <dbReference type="SAM" id="Phobius"/>
    </source>
</evidence>
<dbReference type="EMBL" id="JAHHHD010000004">
    <property type="protein sequence ID" value="MBW4658261.1"/>
    <property type="molecule type" value="Genomic_DNA"/>
</dbReference>
<evidence type="ECO:0000256" key="4">
    <source>
        <dbReference type="ARBA" id="ARBA00023136"/>
    </source>
</evidence>
<dbReference type="GO" id="GO:0016020">
    <property type="term" value="C:membrane"/>
    <property type="evidence" value="ECO:0007669"/>
    <property type="project" value="UniProtKB-SubCell"/>
</dbReference>
<feature type="transmembrane region" description="Helical" evidence="5">
    <location>
        <begin position="131"/>
        <end position="151"/>
    </location>
</feature>
<dbReference type="GO" id="GO:0016874">
    <property type="term" value="F:ligase activity"/>
    <property type="evidence" value="ECO:0007669"/>
    <property type="project" value="UniProtKB-KW"/>
</dbReference>
<name>A0A951QAG0_9CYAN</name>
<accession>A0A951QAG0</accession>
<comment type="caution">
    <text evidence="7">The sequence shown here is derived from an EMBL/GenBank/DDBJ whole genome shotgun (WGS) entry which is preliminary data.</text>
</comment>